<organism evidence="2 3">
    <name type="scientific">Dryococelus australis</name>
    <dbReference type="NCBI Taxonomy" id="614101"/>
    <lineage>
        <taxon>Eukaryota</taxon>
        <taxon>Metazoa</taxon>
        <taxon>Ecdysozoa</taxon>
        <taxon>Arthropoda</taxon>
        <taxon>Hexapoda</taxon>
        <taxon>Insecta</taxon>
        <taxon>Pterygota</taxon>
        <taxon>Neoptera</taxon>
        <taxon>Polyneoptera</taxon>
        <taxon>Phasmatodea</taxon>
        <taxon>Verophasmatodea</taxon>
        <taxon>Anareolatae</taxon>
        <taxon>Phasmatidae</taxon>
        <taxon>Eurycanthinae</taxon>
        <taxon>Dryococelus</taxon>
    </lineage>
</organism>
<feature type="region of interest" description="Disordered" evidence="1">
    <location>
        <begin position="1"/>
        <end position="29"/>
    </location>
</feature>
<feature type="compositionally biased region" description="Basic and acidic residues" evidence="1">
    <location>
        <begin position="152"/>
        <end position="161"/>
    </location>
</feature>
<feature type="region of interest" description="Disordered" evidence="1">
    <location>
        <begin position="151"/>
        <end position="193"/>
    </location>
</feature>
<dbReference type="EMBL" id="JARBHB010000014">
    <property type="protein sequence ID" value="KAJ8868528.1"/>
    <property type="molecule type" value="Genomic_DNA"/>
</dbReference>
<evidence type="ECO:0000256" key="1">
    <source>
        <dbReference type="SAM" id="MobiDB-lite"/>
    </source>
</evidence>
<proteinExistence type="predicted"/>
<protein>
    <submittedName>
        <fullName evidence="2">Uncharacterized protein</fullName>
    </submittedName>
</protein>
<comment type="caution">
    <text evidence="2">The sequence shown here is derived from an EMBL/GenBank/DDBJ whole genome shotgun (WGS) entry which is preliminary data.</text>
</comment>
<reference evidence="2 3" key="1">
    <citation type="submission" date="2023-02" db="EMBL/GenBank/DDBJ databases">
        <title>LHISI_Scaffold_Assembly.</title>
        <authorList>
            <person name="Stuart O.P."/>
            <person name="Cleave R."/>
            <person name="Magrath M.J.L."/>
            <person name="Mikheyev A.S."/>
        </authorList>
    </citation>
    <scope>NUCLEOTIDE SEQUENCE [LARGE SCALE GENOMIC DNA]</scope>
    <source>
        <strain evidence="2">Daus_M_001</strain>
        <tissue evidence="2">Leg muscle</tissue>
    </source>
</reference>
<evidence type="ECO:0000313" key="3">
    <source>
        <dbReference type="Proteomes" id="UP001159363"/>
    </source>
</evidence>
<name>A0ABQ9GAR5_9NEOP</name>
<feature type="compositionally biased region" description="Basic and acidic residues" evidence="1">
    <location>
        <begin position="1"/>
        <end position="15"/>
    </location>
</feature>
<sequence length="193" mass="21328">MRVIEVRMEQRRNERAGTTGDSRENPPINGIVRHNSHMRKSGSIPGAVAPRYSRVGIVLNDAAGRRVFSGTSRSPSHLSALAFRRCSMLISLHPRRLSRLEKYVGAIRAYTVKHIKRIIAAKRNARTLSYRVLAMLRVPMDTFSAVLRGRGKREIPEETRRPAASSGTIRTCGDPGATPPGTAPVRLGGRRVV</sequence>
<evidence type="ECO:0000313" key="2">
    <source>
        <dbReference type="EMBL" id="KAJ8868528.1"/>
    </source>
</evidence>
<accession>A0ABQ9GAR5</accession>
<dbReference type="Proteomes" id="UP001159363">
    <property type="component" value="Chromosome 13"/>
</dbReference>
<gene>
    <name evidence="2" type="ORF">PR048_030056</name>
</gene>
<keyword evidence="3" id="KW-1185">Reference proteome</keyword>